<feature type="non-terminal residue" evidence="1">
    <location>
        <position position="1"/>
    </location>
</feature>
<name>X0XJ66_9ZZZZ</name>
<protein>
    <submittedName>
        <fullName evidence="1">Uncharacterized protein</fullName>
    </submittedName>
</protein>
<evidence type="ECO:0000313" key="1">
    <source>
        <dbReference type="EMBL" id="GAG36698.1"/>
    </source>
</evidence>
<reference evidence="1" key="1">
    <citation type="journal article" date="2014" name="Front. Microbiol.">
        <title>High frequency of phylogenetically diverse reductive dehalogenase-homologous genes in deep subseafloor sedimentary metagenomes.</title>
        <authorList>
            <person name="Kawai M."/>
            <person name="Futagami T."/>
            <person name="Toyoda A."/>
            <person name="Takaki Y."/>
            <person name="Nishi S."/>
            <person name="Hori S."/>
            <person name="Arai W."/>
            <person name="Tsubouchi T."/>
            <person name="Morono Y."/>
            <person name="Uchiyama I."/>
            <person name="Ito T."/>
            <person name="Fujiyama A."/>
            <person name="Inagaki F."/>
            <person name="Takami H."/>
        </authorList>
    </citation>
    <scope>NUCLEOTIDE SEQUENCE</scope>
    <source>
        <strain evidence="1">Expedition CK06-06</strain>
    </source>
</reference>
<gene>
    <name evidence="1" type="ORF">S01H1_61763</name>
</gene>
<accession>X0XJ66</accession>
<organism evidence="1">
    <name type="scientific">marine sediment metagenome</name>
    <dbReference type="NCBI Taxonomy" id="412755"/>
    <lineage>
        <taxon>unclassified sequences</taxon>
        <taxon>metagenomes</taxon>
        <taxon>ecological metagenomes</taxon>
    </lineage>
</organism>
<dbReference type="EMBL" id="BARS01040530">
    <property type="protein sequence ID" value="GAG36698.1"/>
    <property type="molecule type" value="Genomic_DNA"/>
</dbReference>
<sequence length="148" mass="16035">LYIQDNKYESATFLADVISGVTNINKGMSSAVNVNRIYPALTYEFANNAAITADQDVTFYSREGETEILGGVIYAEGIGIKLIVDGITVLSTDNVGAVGLNRGQDDADNNYSVCFVPPVYAKVSVELHILELLSTTQAYGAMVYTKEY</sequence>
<dbReference type="AlphaFoldDB" id="X0XJ66"/>
<comment type="caution">
    <text evidence="1">The sequence shown here is derived from an EMBL/GenBank/DDBJ whole genome shotgun (WGS) entry which is preliminary data.</text>
</comment>
<proteinExistence type="predicted"/>